<proteinExistence type="predicted"/>
<dbReference type="AlphaFoldDB" id="A0A1M7V167"/>
<organism evidence="1 2">
    <name type="scientific">Geodermatophilus obscurus</name>
    <dbReference type="NCBI Taxonomy" id="1861"/>
    <lineage>
        <taxon>Bacteria</taxon>
        <taxon>Bacillati</taxon>
        <taxon>Actinomycetota</taxon>
        <taxon>Actinomycetes</taxon>
        <taxon>Geodermatophilales</taxon>
        <taxon>Geodermatophilaceae</taxon>
        <taxon>Geodermatophilus</taxon>
    </lineage>
</organism>
<dbReference type="Proteomes" id="UP000184428">
    <property type="component" value="Unassembled WGS sequence"/>
</dbReference>
<sequence length="140" mass="14904">MSTVVHSSRDAVVRDVDAIWARAYKRSTVASAQEAACELLESVGPRVTAAAVGLREARTVRSWAAGRAPRDQAEAARLRLLHRIALAITGVYGRPEVTTAFLTSASPALEDCAPLEVLADTPPAQAEKRLLGALRAFLAD</sequence>
<protein>
    <recommendedName>
        <fullName evidence="3">Antitoxin Xre/MbcA/ParS-like toxin-binding domain-containing protein</fullName>
    </recommendedName>
</protein>
<evidence type="ECO:0008006" key="3">
    <source>
        <dbReference type="Google" id="ProtNLM"/>
    </source>
</evidence>
<name>A0A1M7V167_9ACTN</name>
<accession>A0A1M7V167</accession>
<gene>
    <name evidence="1" type="ORF">SAMN05660350_05016</name>
</gene>
<dbReference type="EMBL" id="FRDM01000082">
    <property type="protein sequence ID" value="SHN89021.1"/>
    <property type="molecule type" value="Genomic_DNA"/>
</dbReference>
<reference evidence="1 2" key="1">
    <citation type="submission" date="2016-12" db="EMBL/GenBank/DDBJ databases">
        <authorList>
            <person name="Song W.-J."/>
            <person name="Kurnit D.M."/>
        </authorList>
    </citation>
    <scope>NUCLEOTIDE SEQUENCE [LARGE SCALE GENOMIC DNA]</scope>
    <source>
        <strain evidence="1 2">DSM 43162</strain>
    </source>
</reference>
<evidence type="ECO:0000313" key="2">
    <source>
        <dbReference type="Proteomes" id="UP000184428"/>
    </source>
</evidence>
<evidence type="ECO:0000313" key="1">
    <source>
        <dbReference type="EMBL" id="SHN89021.1"/>
    </source>
</evidence>